<organism evidence="1 2">
    <name type="scientific">Dreissena polymorpha</name>
    <name type="common">Zebra mussel</name>
    <name type="synonym">Mytilus polymorpha</name>
    <dbReference type="NCBI Taxonomy" id="45954"/>
    <lineage>
        <taxon>Eukaryota</taxon>
        <taxon>Metazoa</taxon>
        <taxon>Spiralia</taxon>
        <taxon>Lophotrochozoa</taxon>
        <taxon>Mollusca</taxon>
        <taxon>Bivalvia</taxon>
        <taxon>Autobranchia</taxon>
        <taxon>Heteroconchia</taxon>
        <taxon>Euheterodonta</taxon>
        <taxon>Imparidentia</taxon>
        <taxon>Neoheterodontei</taxon>
        <taxon>Myida</taxon>
        <taxon>Dreissenoidea</taxon>
        <taxon>Dreissenidae</taxon>
        <taxon>Dreissena</taxon>
    </lineage>
</organism>
<protein>
    <submittedName>
        <fullName evidence="1">Uncharacterized protein</fullName>
    </submittedName>
</protein>
<comment type="caution">
    <text evidence="1">The sequence shown here is derived from an EMBL/GenBank/DDBJ whole genome shotgun (WGS) entry which is preliminary data.</text>
</comment>
<evidence type="ECO:0000313" key="2">
    <source>
        <dbReference type="Proteomes" id="UP000828390"/>
    </source>
</evidence>
<accession>A0A9D4BQE2</accession>
<reference evidence="1" key="1">
    <citation type="journal article" date="2019" name="bioRxiv">
        <title>The Genome of the Zebra Mussel, Dreissena polymorpha: A Resource for Invasive Species Research.</title>
        <authorList>
            <person name="McCartney M.A."/>
            <person name="Auch B."/>
            <person name="Kono T."/>
            <person name="Mallez S."/>
            <person name="Zhang Y."/>
            <person name="Obille A."/>
            <person name="Becker A."/>
            <person name="Abrahante J.E."/>
            <person name="Garbe J."/>
            <person name="Badalamenti J.P."/>
            <person name="Herman A."/>
            <person name="Mangelson H."/>
            <person name="Liachko I."/>
            <person name="Sullivan S."/>
            <person name="Sone E.D."/>
            <person name="Koren S."/>
            <person name="Silverstein K.A.T."/>
            <person name="Beckman K.B."/>
            <person name="Gohl D.M."/>
        </authorList>
    </citation>
    <scope>NUCLEOTIDE SEQUENCE</scope>
    <source>
        <strain evidence="1">Duluth1</strain>
        <tissue evidence="1">Whole animal</tissue>
    </source>
</reference>
<evidence type="ECO:0000313" key="1">
    <source>
        <dbReference type="EMBL" id="KAH3704719.1"/>
    </source>
</evidence>
<dbReference type="EMBL" id="JAIWYP010000015">
    <property type="protein sequence ID" value="KAH3704719.1"/>
    <property type="molecule type" value="Genomic_DNA"/>
</dbReference>
<keyword evidence="2" id="KW-1185">Reference proteome</keyword>
<dbReference type="AlphaFoldDB" id="A0A9D4BQE2"/>
<name>A0A9D4BQE2_DREPO</name>
<sequence length="62" mass="6497">MFGSALASVDSLGGPSRVNTMLSTINLKIISNTNLKIMEQPAGEVIEQVTTESARIAASDAF</sequence>
<reference evidence="1" key="2">
    <citation type="submission" date="2020-11" db="EMBL/GenBank/DDBJ databases">
        <authorList>
            <person name="McCartney M.A."/>
            <person name="Auch B."/>
            <person name="Kono T."/>
            <person name="Mallez S."/>
            <person name="Becker A."/>
            <person name="Gohl D.M."/>
            <person name="Silverstein K.A.T."/>
            <person name="Koren S."/>
            <person name="Bechman K.B."/>
            <person name="Herman A."/>
            <person name="Abrahante J.E."/>
            <person name="Garbe J."/>
        </authorList>
    </citation>
    <scope>NUCLEOTIDE SEQUENCE</scope>
    <source>
        <strain evidence="1">Duluth1</strain>
        <tissue evidence="1">Whole animal</tissue>
    </source>
</reference>
<gene>
    <name evidence="1" type="ORF">DPMN_079781</name>
</gene>
<proteinExistence type="predicted"/>
<dbReference type="Proteomes" id="UP000828390">
    <property type="component" value="Unassembled WGS sequence"/>
</dbReference>